<dbReference type="Pfam" id="PF05272">
    <property type="entry name" value="VapE-like_dom"/>
    <property type="match status" value="1"/>
</dbReference>
<dbReference type="PANTHER" id="PTHR34985">
    <property type="entry name" value="SLR0554 PROTEIN"/>
    <property type="match status" value="1"/>
</dbReference>
<feature type="compositionally biased region" description="Basic residues" evidence="1">
    <location>
        <begin position="133"/>
        <end position="146"/>
    </location>
</feature>
<sequence>MYELANLQGHRHPQAGNSRLSQDLTTRTYSGTPREKVTMTSAQNKNGRYEASSGLNMFKNNSDLEHSSKDNPCPICDRTKDADCSWSQDKGLVLCYSEGKDGHPVQAVGDYHFNGQYSDSYHGANTRAQYTKQKPRNRTSTRKPVHQFKPEKQQARDINSAVVEIEVKVDDLALMVAEGHETLASAQVNLAAWCKEKKHDKYTAIQSLKAKLKEASDLGIQVTLDEDPRWLKEYRLVEQKFGDRLRFNQLTKQVELDAETFDATTAKMELGINRGLKLKGNREDITDTIVMLAKKNAYSPVCDYLHKVHQQYGGSTDVLNGFAQRHLGTSNPIHEALVRRFLIAAVARAIAPGCKHDCALILQGPQGYGKSTFFKVLASEAWFDDSLGSTSHKDEKLKLHQFWMVEWPELETVFKRSDVSQVKAFMSSSIDNVRPSYCRNMETLKRPSVIVGTTNQDQFLADTTGNRRFWVVPITHRLDFAKLSAERDRLWAAAVTLYQSGEQWWLTDNEGRQVDGDRNQFEEVHPWLEPIQDYVAGLSEVTTASILSFGVKVDVSRQNNGDTKKVAAIMKKLGWEPKNNVLSQQGHRARGWIKN</sequence>
<dbReference type="AlphaFoldDB" id="A0A2W4XDU3"/>
<dbReference type="InterPro" id="IPR007936">
    <property type="entry name" value="VapE-like_dom"/>
</dbReference>
<evidence type="ECO:0000256" key="1">
    <source>
        <dbReference type="SAM" id="MobiDB-lite"/>
    </source>
</evidence>
<reference evidence="3 4" key="2">
    <citation type="submission" date="2018-06" db="EMBL/GenBank/DDBJ databases">
        <title>Metagenomic assembly of (sub)arctic Cyanobacteria and their associated microbiome from non-axenic cultures.</title>
        <authorList>
            <person name="Baurain D."/>
        </authorList>
    </citation>
    <scope>NUCLEOTIDE SEQUENCE [LARGE SCALE GENOMIC DNA]</scope>
    <source>
        <strain evidence="3">ULC027bin1</strain>
    </source>
</reference>
<evidence type="ECO:0000259" key="2">
    <source>
        <dbReference type="Pfam" id="PF05272"/>
    </source>
</evidence>
<feature type="compositionally biased region" description="Polar residues" evidence="1">
    <location>
        <begin position="15"/>
        <end position="24"/>
    </location>
</feature>
<reference evidence="4" key="1">
    <citation type="submission" date="2018-04" db="EMBL/GenBank/DDBJ databases">
        <authorList>
            <person name="Cornet L."/>
        </authorList>
    </citation>
    <scope>NUCLEOTIDE SEQUENCE [LARGE SCALE GENOMIC DNA]</scope>
</reference>
<dbReference type="EMBL" id="QBMP01000094">
    <property type="protein sequence ID" value="PZO55453.1"/>
    <property type="molecule type" value="Genomic_DNA"/>
</dbReference>
<accession>A0A2W4XDU3</accession>
<feature type="domain" description="Virulence-associated protein E-like" evidence="2">
    <location>
        <begin position="316"/>
        <end position="522"/>
    </location>
</feature>
<comment type="caution">
    <text evidence="3">The sequence shown here is derived from an EMBL/GenBank/DDBJ whole genome shotgun (WGS) entry which is preliminary data.</text>
</comment>
<dbReference type="Proteomes" id="UP000249794">
    <property type="component" value="Unassembled WGS sequence"/>
</dbReference>
<name>A0A2W4XDU3_9CYAN</name>
<protein>
    <recommendedName>
        <fullName evidence="2">Virulence-associated protein E-like domain-containing protein</fullName>
    </recommendedName>
</protein>
<proteinExistence type="predicted"/>
<evidence type="ECO:0000313" key="3">
    <source>
        <dbReference type="EMBL" id="PZO55453.1"/>
    </source>
</evidence>
<feature type="region of interest" description="Disordered" evidence="1">
    <location>
        <begin position="127"/>
        <end position="146"/>
    </location>
</feature>
<dbReference type="PANTHER" id="PTHR34985:SF1">
    <property type="entry name" value="SLR0554 PROTEIN"/>
    <property type="match status" value="1"/>
</dbReference>
<evidence type="ECO:0000313" key="4">
    <source>
        <dbReference type="Proteomes" id="UP000249794"/>
    </source>
</evidence>
<organism evidence="3 4">
    <name type="scientific">Phormidesmis priestleyi</name>
    <dbReference type="NCBI Taxonomy" id="268141"/>
    <lineage>
        <taxon>Bacteria</taxon>
        <taxon>Bacillati</taxon>
        <taxon>Cyanobacteriota</taxon>
        <taxon>Cyanophyceae</taxon>
        <taxon>Leptolyngbyales</taxon>
        <taxon>Leptolyngbyaceae</taxon>
        <taxon>Phormidesmis</taxon>
    </lineage>
</organism>
<feature type="region of interest" description="Disordered" evidence="1">
    <location>
        <begin position="1"/>
        <end position="24"/>
    </location>
</feature>
<gene>
    <name evidence="3" type="ORF">DCF15_10410</name>
</gene>